<dbReference type="GO" id="GO:0005886">
    <property type="term" value="C:plasma membrane"/>
    <property type="evidence" value="ECO:0007669"/>
    <property type="project" value="TreeGrafter"/>
</dbReference>
<dbReference type="Gene3D" id="3.40.50.11720">
    <property type="entry name" value="3-Deoxy-D-manno-octulosonic-acid transferase, N-terminal domain"/>
    <property type="match status" value="1"/>
</dbReference>
<reference evidence="5 6" key="1">
    <citation type="journal article" date="2018" name="Cell">
        <title>The Chara Genome: Secondary Complexity and Implications for Plant Terrestrialization.</title>
        <authorList>
            <person name="Nishiyama T."/>
            <person name="Sakayama H."/>
            <person name="Vries J.D."/>
            <person name="Buschmann H."/>
            <person name="Saint-Marcoux D."/>
            <person name="Ullrich K.K."/>
            <person name="Haas F.B."/>
            <person name="Vanderstraeten L."/>
            <person name="Becker D."/>
            <person name="Lang D."/>
            <person name="Vosolsobe S."/>
            <person name="Rombauts S."/>
            <person name="Wilhelmsson P.K.I."/>
            <person name="Janitza P."/>
            <person name="Kern R."/>
            <person name="Heyl A."/>
            <person name="Rumpler F."/>
            <person name="Villalobos L.I.A.C."/>
            <person name="Clay J.M."/>
            <person name="Skokan R."/>
            <person name="Toyoda A."/>
            <person name="Suzuki Y."/>
            <person name="Kagoshima H."/>
            <person name="Schijlen E."/>
            <person name="Tajeshwar N."/>
            <person name="Catarino B."/>
            <person name="Hetherington A.J."/>
            <person name="Saltykova A."/>
            <person name="Bonnot C."/>
            <person name="Breuninger H."/>
            <person name="Symeonidi A."/>
            <person name="Radhakrishnan G.V."/>
            <person name="Van Nieuwerburgh F."/>
            <person name="Deforce D."/>
            <person name="Chang C."/>
            <person name="Karol K.G."/>
            <person name="Hedrich R."/>
            <person name="Ulvskov P."/>
            <person name="Glockner G."/>
            <person name="Delwiche C.F."/>
            <person name="Petrasek J."/>
            <person name="Van de Peer Y."/>
            <person name="Friml J."/>
            <person name="Beilby M."/>
            <person name="Dolan L."/>
            <person name="Kohara Y."/>
            <person name="Sugano S."/>
            <person name="Fujiyama A."/>
            <person name="Delaux P.-M."/>
            <person name="Quint M."/>
            <person name="TheiBen G."/>
            <person name="Hagemann M."/>
            <person name="Harholt J."/>
            <person name="Dunand C."/>
            <person name="Zachgo S."/>
            <person name="Langdale J."/>
            <person name="Maumus F."/>
            <person name="Straeten D.V.D."/>
            <person name="Gould S.B."/>
            <person name="Rensing S.A."/>
        </authorList>
    </citation>
    <scope>NUCLEOTIDE SEQUENCE [LARGE SCALE GENOMIC DNA]</scope>
    <source>
        <strain evidence="5 6">S276</strain>
    </source>
</reference>
<comment type="caution">
    <text evidence="5">The sequence shown here is derived from an EMBL/GenBank/DDBJ whole genome shotgun (WGS) entry which is preliminary data.</text>
</comment>
<dbReference type="STRING" id="69332.A0A388KCL4"/>
<gene>
    <name evidence="5" type="ORF">CBR_g874</name>
</gene>
<dbReference type="AlphaFoldDB" id="A0A388KCL4"/>
<dbReference type="InterPro" id="IPR038107">
    <property type="entry name" value="Glycos_transf_N_sf"/>
</dbReference>
<keyword evidence="6" id="KW-1185">Reference proteome</keyword>
<dbReference type="OMA" id="FIKYEFW"/>
<feature type="site" description="Transition state stabilizer" evidence="3">
    <location>
        <position position="141"/>
    </location>
</feature>
<dbReference type="PANTHER" id="PTHR42755">
    <property type="entry name" value="3-DEOXY-MANNO-OCTULOSONATE CYTIDYLYLTRANSFERASE"/>
    <property type="match status" value="1"/>
</dbReference>
<proteinExistence type="predicted"/>
<evidence type="ECO:0000259" key="4">
    <source>
        <dbReference type="Pfam" id="PF04413"/>
    </source>
</evidence>
<feature type="active site" description="Proton acceptor" evidence="2">
    <location>
        <position position="71"/>
    </location>
</feature>
<dbReference type="InterPro" id="IPR039901">
    <property type="entry name" value="Kdotransferase"/>
</dbReference>
<evidence type="ECO:0000256" key="1">
    <source>
        <dbReference type="ARBA" id="ARBA00022679"/>
    </source>
</evidence>
<protein>
    <recommendedName>
        <fullName evidence="4">3-deoxy-D-manno-octulosonic-acid transferase N-terminal domain-containing protein</fullName>
    </recommendedName>
</protein>
<dbReference type="Gramene" id="GBG67746">
    <property type="protein sequence ID" value="GBG67746"/>
    <property type="gene ID" value="CBR_g874"/>
</dbReference>
<dbReference type="GO" id="GO:0016740">
    <property type="term" value="F:transferase activity"/>
    <property type="evidence" value="ECO:0007669"/>
    <property type="project" value="UniProtKB-KW"/>
</dbReference>
<dbReference type="Proteomes" id="UP000265515">
    <property type="component" value="Unassembled WGS sequence"/>
</dbReference>
<dbReference type="InterPro" id="IPR007507">
    <property type="entry name" value="Glycos_transf_N"/>
</dbReference>
<dbReference type="EMBL" id="BFEA01000091">
    <property type="protein sequence ID" value="GBG67746.1"/>
    <property type="molecule type" value="Genomic_DNA"/>
</dbReference>
<evidence type="ECO:0000256" key="3">
    <source>
        <dbReference type="PIRSR" id="PIRSR639901-2"/>
    </source>
</evidence>
<dbReference type="Gene3D" id="3.40.50.2000">
    <property type="entry name" value="Glycogen Phosphorylase B"/>
    <property type="match status" value="1"/>
</dbReference>
<dbReference type="FunFam" id="3.40.50.11720:FF:000001">
    <property type="entry name" value="3-deoxy-D-manno-octulosonic acid transferase"/>
    <property type="match status" value="1"/>
</dbReference>
<dbReference type="PANTHER" id="PTHR42755:SF1">
    <property type="entry name" value="3-DEOXY-D-MANNO-OCTULOSONIC ACID TRANSFERASE, MITOCHONDRIAL-RELATED"/>
    <property type="match status" value="1"/>
</dbReference>
<evidence type="ECO:0000313" key="5">
    <source>
        <dbReference type="EMBL" id="GBG67746.1"/>
    </source>
</evidence>
<name>A0A388KCL4_CHABU</name>
<evidence type="ECO:0000313" key="6">
    <source>
        <dbReference type="Proteomes" id="UP000265515"/>
    </source>
</evidence>
<dbReference type="Pfam" id="PF04413">
    <property type="entry name" value="Glycos_transf_N"/>
    <property type="match status" value="1"/>
</dbReference>
<accession>A0A388KCL4</accession>
<feature type="site" description="Transition state stabilizer" evidence="3">
    <location>
        <position position="221"/>
    </location>
</feature>
<dbReference type="OrthoDB" id="308383at2759"/>
<feature type="domain" description="3-deoxy-D-manno-octulosonic-acid transferase N-terminal" evidence="4">
    <location>
        <begin position="45"/>
        <end position="223"/>
    </location>
</feature>
<sequence length="375" mass="41290">MTGHVSWDRQTARFVYKLLSTAATPLALANLLVRKTRGREHDQLWRQRVGEGYSARPRGCLLWFHAVSLGESAAATVVIRRCLEERPSVSILLTVGTLTAYNRLKDVLPANVTCQFVPLDTPSAVSRFLSYWQPQAGIFMESELWPTLVLTASEQQIPMALLNARMSERSFHRWSLPLARSLAAEMLSSFSLIVPLNNQEALRFQLLGARPDTIQFGGDLKYATSSASRSLESEAAIAELRPQLESRSAKWLAASTHPGEEEAIGRVHLQLRKNVPDLLTVITPRHPERRAEILKVLSSQGLSVAIRSEGQKIDMGTDVYLADTVGELTGLYSLCPIVFVGGSLLPGLAGHNFAEAAAAGCAVLTGMFYFLHFLH</sequence>
<keyword evidence="1" id="KW-0808">Transferase</keyword>
<organism evidence="5 6">
    <name type="scientific">Chara braunii</name>
    <name type="common">Braun's stonewort</name>
    <dbReference type="NCBI Taxonomy" id="69332"/>
    <lineage>
        <taxon>Eukaryota</taxon>
        <taxon>Viridiplantae</taxon>
        <taxon>Streptophyta</taxon>
        <taxon>Charophyceae</taxon>
        <taxon>Charales</taxon>
        <taxon>Characeae</taxon>
        <taxon>Chara</taxon>
    </lineage>
</organism>
<evidence type="ECO:0000256" key="2">
    <source>
        <dbReference type="PIRSR" id="PIRSR639901-1"/>
    </source>
</evidence>
<dbReference type="GO" id="GO:0009245">
    <property type="term" value="P:lipid A biosynthetic process"/>
    <property type="evidence" value="ECO:0007669"/>
    <property type="project" value="TreeGrafter"/>
</dbReference>